<dbReference type="GO" id="GO:0005524">
    <property type="term" value="F:ATP binding"/>
    <property type="evidence" value="ECO:0007669"/>
    <property type="project" value="UniProtKB-KW"/>
</dbReference>
<evidence type="ECO:0000256" key="1">
    <source>
        <dbReference type="ARBA" id="ARBA00022741"/>
    </source>
</evidence>
<dbReference type="EMBL" id="LJIJ01004401">
    <property type="protein sequence ID" value="ODM87923.1"/>
    <property type="molecule type" value="Genomic_DNA"/>
</dbReference>
<feature type="domain" description="PurM-like C-terminal" evidence="3">
    <location>
        <begin position="56"/>
        <end position="143"/>
    </location>
</feature>
<dbReference type="AlphaFoldDB" id="A0A1D2M4M1"/>
<dbReference type="OrthoDB" id="409395at2759"/>
<keyword evidence="1" id="KW-0547">Nucleotide-binding</keyword>
<sequence>MSVIPLICRASRDTASEAGTEVTGGQTVINPWITIGGVATSVCQPSDIIMPENAVVGDMLVLTKPLGTQIAVNAHQWLEMPERWDRIKHVVTEEEVRKAYNRAMDSMARLNRTAAILMHKYNAHAATDVTGFGILGHAQNLLRINDQKSPFKHEWGCKSLWKYVPASCRFFCRDVRWSADLFSSGSSSSFYQRDLKDWKDIKHGVGDSREGKPNGKAY</sequence>
<keyword evidence="2" id="KW-0067">ATP-binding</keyword>
<dbReference type="GO" id="GO:0004756">
    <property type="term" value="F:selenide, water dikinase activity"/>
    <property type="evidence" value="ECO:0007669"/>
    <property type="project" value="TreeGrafter"/>
</dbReference>
<dbReference type="InterPro" id="IPR010918">
    <property type="entry name" value="PurM-like_C_dom"/>
</dbReference>
<dbReference type="Pfam" id="PF02769">
    <property type="entry name" value="AIRS_C"/>
    <property type="match status" value="1"/>
</dbReference>
<evidence type="ECO:0000313" key="4">
    <source>
        <dbReference type="EMBL" id="ODM87923.1"/>
    </source>
</evidence>
<dbReference type="SUPFAM" id="SSF56042">
    <property type="entry name" value="PurM C-terminal domain-like"/>
    <property type="match status" value="1"/>
</dbReference>
<dbReference type="GO" id="GO:0016260">
    <property type="term" value="P:selenocysteine biosynthetic process"/>
    <property type="evidence" value="ECO:0007669"/>
    <property type="project" value="TreeGrafter"/>
</dbReference>
<dbReference type="GO" id="GO:0005737">
    <property type="term" value="C:cytoplasm"/>
    <property type="evidence" value="ECO:0007669"/>
    <property type="project" value="TreeGrafter"/>
</dbReference>
<dbReference type="STRING" id="48709.A0A1D2M4M1"/>
<name>A0A1D2M4M1_ORCCI</name>
<evidence type="ECO:0000313" key="5">
    <source>
        <dbReference type="Proteomes" id="UP000094527"/>
    </source>
</evidence>
<accession>A0A1D2M4M1</accession>
<dbReference type="PANTHER" id="PTHR10256">
    <property type="entry name" value="SELENIDE, WATER DIKINASE"/>
    <property type="match status" value="1"/>
</dbReference>
<dbReference type="PANTHER" id="PTHR10256:SF0">
    <property type="entry name" value="INACTIVE SELENIDE, WATER DIKINASE-LIKE PROTEIN-RELATED"/>
    <property type="match status" value="1"/>
</dbReference>
<organism evidence="4 5">
    <name type="scientific">Orchesella cincta</name>
    <name type="common">Springtail</name>
    <name type="synonym">Podura cincta</name>
    <dbReference type="NCBI Taxonomy" id="48709"/>
    <lineage>
        <taxon>Eukaryota</taxon>
        <taxon>Metazoa</taxon>
        <taxon>Ecdysozoa</taxon>
        <taxon>Arthropoda</taxon>
        <taxon>Hexapoda</taxon>
        <taxon>Collembola</taxon>
        <taxon>Entomobryomorpha</taxon>
        <taxon>Entomobryoidea</taxon>
        <taxon>Orchesellidae</taxon>
        <taxon>Orchesellinae</taxon>
        <taxon>Orchesella</taxon>
    </lineage>
</organism>
<dbReference type="Gene3D" id="3.90.650.10">
    <property type="entry name" value="PurM-like C-terminal domain"/>
    <property type="match status" value="1"/>
</dbReference>
<keyword evidence="5" id="KW-1185">Reference proteome</keyword>
<protein>
    <submittedName>
        <fullName evidence="4">Selenide, water dikinase</fullName>
    </submittedName>
</protein>
<keyword evidence="4" id="KW-0808">Transferase</keyword>
<dbReference type="Proteomes" id="UP000094527">
    <property type="component" value="Unassembled WGS sequence"/>
</dbReference>
<comment type="caution">
    <text evidence="4">The sequence shown here is derived from an EMBL/GenBank/DDBJ whole genome shotgun (WGS) entry which is preliminary data.</text>
</comment>
<dbReference type="InterPro" id="IPR036676">
    <property type="entry name" value="PurM-like_C_sf"/>
</dbReference>
<reference evidence="4 5" key="1">
    <citation type="journal article" date="2016" name="Genome Biol. Evol.">
        <title>Gene Family Evolution Reflects Adaptation to Soil Environmental Stressors in the Genome of the Collembolan Orchesella cincta.</title>
        <authorList>
            <person name="Faddeeva-Vakhrusheva A."/>
            <person name="Derks M.F."/>
            <person name="Anvar S.Y."/>
            <person name="Agamennone V."/>
            <person name="Suring W."/>
            <person name="Smit S."/>
            <person name="van Straalen N.M."/>
            <person name="Roelofs D."/>
        </authorList>
    </citation>
    <scope>NUCLEOTIDE SEQUENCE [LARGE SCALE GENOMIC DNA]</scope>
    <source>
        <tissue evidence="4">Mixed pool</tissue>
    </source>
</reference>
<proteinExistence type="predicted"/>
<evidence type="ECO:0000259" key="3">
    <source>
        <dbReference type="Pfam" id="PF02769"/>
    </source>
</evidence>
<dbReference type="NCBIfam" id="TIGR00476">
    <property type="entry name" value="selD"/>
    <property type="match status" value="1"/>
</dbReference>
<dbReference type="InterPro" id="IPR004536">
    <property type="entry name" value="SPS/SelD"/>
</dbReference>
<gene>
    <name evidence="4" type="ORF">Ocin01_18759</name>
</gene>
<keyword evidence="4" id="KW-0418">Kinase</keyword>
<evidence type="ECO:0000256" key="2">
    <source>
        <dbReference type="ARBA" id="ARBA00022840"/>
    </source>
</evidence>